<protein>
    <submittedName>
        <fullName evidence="1">Uncharacterized protein</fullName>
    </submittedName>
</protein>
<proteinExistence type="predicted"/>
<gene>
    <name evidence="1" type="ORF">BDP27DRAFT_1430420</name>
</gene>
<organism evidence="1 2">
    <name type="scientific">Rhodocollybia butyracea</name>
    <dbReference type="NCBI Taxonomy" id="206335"/>
    <lineage>
        <taxon>Eukaryota</taxon>
        <taxon>Fungi</taxon>
        <taxon>Dikarya</taxon>
        <taxon>Basidiomycota</taxon>
        <taxon>Agaricomycotina</taxon>
        <taxon>Agaricomycetes</taxon>
        <taxon>Agaricomycetidae</taxon>
        <taxon>Agaricales</taxon>
        <taxon>Marasmiineae</taxon>
        <taxon>Omphalotaceae</taxon>
        <taxon>Rhodocollybia</taxon>
    </lineage>
</organism>
<keyword evidence="2" id="KW-1185">Reference proteome</keyword>
<evidence type="ECO:0000313" key="2">
    <source>
        <dbReference type="Proteomes" id="UP000772434"/>
    </source>
</evidence>
<dbReference type="Proteomes" id="UP000772434">
    <property type="component" value="Unassembled WGS sequence"/>
</dbReference>
<accession>A0A9P5PB83</accession>
<dbReference type="AlphaFoldDB" id="A0A9P5PB83"/>
<evidence type="ECO:0000313" key="1">
    <source>
        <dbReference type="EMBL" id="KAF9060131.1"/>
    </source>
</evidence>
<name>A0A9P5PB83_9AGAR</name>
<reference evidence="1" key="1">
    <citation type="submission" date="2020-11" db="EMBL/GenBank/DDBJ databases">
        <authorList>
            <consortium name="DOE Joint Genome Institute"/>
            <person name="Ahrendt S."/>
            <person name="Riley R."/>
            <person name="Andreopoulos W."/>
            <person name="Labutti K."/>
            <person name="Pangilinan J."/>
            <person name="Ruiz-Duenas F.J."/>
            <person name="Barrasa J.M."/>
            <person name="Sanchez-Garcia M."/>
            <person name="Camarero S."/>
            <person name="Miyauchi S."/>
            <person name="Serrano A."/>
            <person name="Linde D."/>
            <person name="Babiker R."/>
            <person name="Drula E."/>
            <person name="Ayuso-Fernandez I."/>
            <person name="Pacheco R."/>
            <person name="Padilla G."/>
            <person name="Ferreira P."/>
            <person name="Barriuso J."/>
            <person name="Kellner H."/>
            <person name="Castanera R."/>
            <person name="Alfaro M."/>
            <person name="Ramirez L."/>
            <person name="Pisabarro A.G."/>
            <person name="Kuo A."/>
            <person name="Tritt A."/>
            <person name="Lipzen A."/>
            <person name="He G."/>
            <person name="Yan M."/>
            <person name="Ng V."/>
            <person name="Cullen D."/>
            <person name="Martin F."/>
            <person name="Rosso M.-N."/>
            <person name="Henrissat B."/>
            <person name="Hibbett D."/>
            <person name="Martinez A.T."/>
            <person name="Grigoriev I.V."/>
        </authorList>
    </citation>
    <scope>NUCLEOTIDE SEQUENCE</scope>
    <source>
        <strain evidence="1">AH 40177</strain>
    </source>
</reference>
<dbReference type="EMBL" id="JADNRY010000258">
    <property type="protein sequence ID" value="KAF9060131.1"/>
    <property type="molecule type" value="Genomic_DNA"/>
</dbReference>
<sequence length="121" mass="13091">MGVDVDNLEAKAGVVVGIYVLVDIATLEAKAGVYGDDRPDWVDLVELEGVNIFALLGWKFILQVKRMWTCWTSGWSKLKPMMLRVLAHDELGCLAAFSGTAKSKNIVSAVLSQALSISPAP</sequence>
<comment type="caution">
    <text evidence="1">The sequence shown here is derived from an EMBL/GenBank/DDBJ whole genome shotgun (WGS) entry which is preliminary data.</text>
</comment>